<evidence type="ECO:0000313" key="1">
    <source>
        <dbReference type="EMBL" id="PFH59530.1"/>
    </source>
</evidence>
<sequence length="87" mass="9036">MLLDDDSAPSAAVELGLTDGAVGAGAIGFRADAHRIFDAEAGPTGWLGTDGGWTRAPNGVQLEPSIRTAGTVAWTWAYGPGRWHWAS</sequence>
<comment type="caution">
    <text evidence="1">The sequence shown here is derived from an EMBL/GenBank/DDBJ whole genome shotgun (WGS) entry which is preliminary data.</text>
</comment>
<dbReference type="AlphaFoldDB" id="A0A2A9PF71"/>
<reference evidence="1 2" key="2">
    <citation type="journal article" date="2017" name="Sci. Rep.">
        <title>Ant-infecting Ophiocordyceps genomes reveal a high diversity of potential behavioral manipulation genes and a possible major role for enterotoxins.</title>
        <authorList>
            <person name="de Bekker C."/>
            <person name="Ohm R.A."/>
            <person name="Evans H.C."/>
            <person name="Brachmann A."/>
            <person name="Hughes D.P."/>
        </authorList>
    </citation>
    <scope>NUCLEOTIDE SEQUENCE [LARGE SCALE GENOMIC DNA]</scope>
    <source>
        <strain evidence="1 2">SC16a</strain>
    </source>
</reference>
<proteinExistence type="predicted"/>
<reference evidence="1 2" key="1">
    <citation type="journal article" date="2015" name="BMC Genomics">
        <title>Gene expression during zombie ant biting behavior reflects the complexity underlying fungal parasitic behavioral manipulation.</title>
        <authorList>
            <person name="de Bekker C."/>
            <person name="Ohm R.A."/>
            <person name="Loreto R.G."/>
            <person name="Sebastian A."/>
            <person name="Albert I."/>
            <person name="Merrow M."/>
            <person name="Brachmann A."/>
            <person name="Hughes D.P."/>
        </authorList>
    </citation>
    <scope>NUCLEOTIDE SEQUENCE [LARGE SCALE GENOMIC DNA]</scope>
    <source>
        <strain evidence="1 2">SC16a</strain>
    </source>
</reference>
<evidence type="ECO:0000313" key="2">
    <source>
        <dbReference type="Proteomes" id="UP000037136"/>
    </source>
</evidence>
<dbReference type="Proteomes" id="UP000037136">
    <property type="component" value="Unassembled WGS sequence"/>
</dbReference>
<dbReference type="EMBL" id="LAZP02000192">
    <property type="protein sequence ID" value="PFH59530.1"/>
    <property type="molecule type" value="Genomic_DNA"/>
</dbReference>
<gene>
    <name evidence="1" type="ORF">XA68_12233</name>
</gene>
<keyword evidence="2" id="KW-1185">Reference proteome</keyword>
<organism evidence="1 2">
    <name type="scientific">Ophiocordyceps unilateralis</name>
    <name type="common">Zombie-ant fungus</name>
    <name type="synonym">Torrubia unilateralis</name>
    <dbReference type="NCBI Taxonomy" id="268505"/>
    <lineage>
        <taxon>Eukaryota</taxon>
        <taxon>Fungi</taxon>
        <taxon>Dikarya</taxon>
        <taxon>Ascomycota</taxon>
        <taxon>Pezizomycotina</taxon>
        <taxon>Sordariomycetes</taxon>
        <taxon>Hypocreomycetidae</taxon>
        <taxon>Hypocreales</taxon>
        <taxon>Ophiocordycipitaceae</taxon>
        <taxon>Ophiocordyceps</taxon>
    </lineage>
</organism>
<accession>A0A2A9PF71</accession>
<protein>
    <submittedName>
        <fullName evidence="1">Uncharacterized protein</fullName>
    </submittedName>
</protein>
<name>A0A2A9PF71_OPHUN</name>